<accession>A0ACA9R321</accession>
<feature type="non-terminal residue" evidence="1">
    <location>
        <position position="503"/>
    </location>
</feature>
<name>A0ACA9R321_9GLOM</name>
<evidence type="ECO:0000313" key="1">
    <source>
        <dbReference type="EMBL" id="CAG8774962.1"/>
    </source>
</evidence>
<evidence type="ECO:0000313" key="2">
    <source>
        <dbReference type="Proteomes" id="UP000789920"/>
    </source>
</evidence>
<sequence length="503" mass="58396">DDCQIQQENEITAIKAIYEQDFTYTENTKAPRFRGALSIKISLSQENLIFFTGERNGGGEPPLKVRYLPPVKIIFSMPSDYPSKEALEFELECLWMRWDWLRKLERKLLQIWEEKKDVVLDHFAEFIQHEALDYLQISFPLRLNDDYIGGSMLKTIIHTYNQQAMNLDFANDHFNCGICLEEKRGERCFQLRTCQHVFCQECLREYFVMLIREGFILQIKCPDPGCKSQHKLADDEVTEIVGAEMGKRYSDLLEKQKLETDPLVTFCPRIICQAPVKKDSNFEKLCISSTPCYMDNTKKIVEEYMKADESTKAIMELRYGTKNLEKLVRDAIAELETSKWVKSNTQLCPQCETPIEKSMGCNHMLCTRCETHFCYLCGLWIDPKEPYHHFNDSKSPCNQRLFDGVNVDDFDIPDDFYYIIQSITTSPPTQAANTEDPIKYMIAASVSIMFHWFTEISKIHLVNATPNIAGILPIFIRKIRIKNNFGSDNETNMFTGKTDTPKM</sequence>
<reference evidence="1" key="1">
    <citation type="submission" date="2021-06" db="EMBL/GenBank/DDBJ databases">
        <authorList>
            <person name="Kallberg Y."/>
            <person name="Tangrot J."/>
            <person name="Rosling A."/>
        </authorList>
    </citation>
    <scope>NUCLEOTIDE SEQUENCE</scope>
    <source>
        <strain evidence="1">MA461A</strain>
    </source>
</reference>
<feature type="non-terminal residue" evidence="1">
    <location>
        <position position="1"/>
    </location>
</feature>
<organism evidence="1 2">
    <name type="scientific">Racocetra persica</name>
    <dbReference type="NCBI Taxonomy" id="160502"/>
    <lineage>
        <taxon>Eukaryota</taxon>
        <taxon>Fungi</taxon>
        <taxon>Fungi incertae sedis</taxon>
        <taxon>Mucoromycota</taxon>
        <taxon>Glomeromycotina</taxon>
        <taxon>Glomeromycetes</taxon>
        <taxon>Diversisporales</taxon>
        <taxon>Gigasporaceae</taxon>
        <taxon>Racocetra</taxon>
    </lineage>
</organism>
<comment type="caution">
    <text evidence="1">The sequence shown here is derived from an EMBL/GenBank/DDBJ whole genome shotgun (WGS) entry which is preliminary data.</text>
</comment>
<keyword evidence="2" id="KW-1185">Reference proteome</keyword>
<gene>
    <name evidence="1" type="ORF">RPERSI_LOCUS16859</name>
</gene>
<dbReference type="EMBL" id="CAJVQC010042290">
    <property type="protein sequence ID" value="CAG8774962.1"/>
    <property type="molecule type" value="Genomic_DNA"/>
</dbReference>
<proteinExistence type="predicted"/>
<protein>
    <submittedName>
        <fullName evidence="1">31017_t:CDS:1</fullName>
    </submittedName>
</protein>
<dbReference type="Proteomes" id="UP000789920">
    <property type="component" value="Unassembled WGS sequence"/>
</dbReference>